<feature type="region of interest" description="Disordered" evidence="1">
    <location>
        <begin position="107"/>
        <end position="181"/>
    </location>
</feature>
<evidence type="ECO:0000313" key="3">
    <source>
        <dbReference type="Proteomes" id="UP000054498"/>
    </source>
</evidence>
<dbReference type="Proteomes" id="UP000054498">
    <property type="component" value="Unassembled WGS sequence"/>
</dbReference>
<proteinExistence type="predicted"/>
<feature type="region of interest" description="Disordered" evidence="1">
    <location>
        <begin position="1"/>
        <end position="54"/>
    </location>
</feature>
<accession>A0A0D2K4A9</accession>
<feature type="compositionally biased region" description="Gly residues" evidence="1">
    <location>
        <begin position="134"/>
        <end position="146"/>
    </location>
</feature>
<sequence length="181" mass="18395">QQQQQQQQQLSRYLEQENAEKAEQEEQQQHAEREVQPALSEEHHHELVDPPDLFTAFGAAGSSLLAEATAVPGWAEAQDKAQADACGGVDAEFLVGPASTEVLVAASNPANHQLPRVERVSGGNAGQPPAPGSAGSGDVTGSGSGPAGTSEACIEPEPEWSSGSSGGSSDESGTGGPSGGE</sequence>
<keyword evidence="3" id="KW-1185">Reference proteome</keyword>
<feature type="compositionally biased region" description="Low complexity" evidence="1">
    <location>
        <begin position="159"/>
        <end position="172"/>
    </location>
</feature>
<name>A0A0D2K4A9_9CHLO</name>
<dbReference type="AlphaFoldDB" id="A0A0D2K4A9"/>
<dbReference type="RefSeq" id="XP_013904277.1">
    <property type="nucleotide sequence ID" value="XM_014048823.1"/>
</dbReference>
<reference evidence="2 3" key="1">
    <citation type="journal article" date="2013" name="BMC Genomics">
        <title>Reconstruction of the lipid metabolism for the microalga Monoraphidium neglectum from its genome sequence reveals characteristics suitable for biofuel production.</title>
        <authorList>
            <person name="Bogen C."/>
            <person name="Al-Dilaimi A."/>
            <person name="Albersmeier A."/>
            <person name="Wichmann J."/>
            <person name="Grundmann M."/>
            <person name="Rupp O."/>
            <person name="Lauersen K.J."/>
            <person name="Blifernez-Klassen O."/>
            <person name="Kalinowski J."/>
            <person name="Goesmann A."/>
            <person name="Mussgnug J.H."/>
            <person name="Kruse O."/>
        </authorList>
    </citation>
    <scope>NUCLEOTIDE SEQUENCE [LARGE SCALE GENOMIC DNA]</scope>
    <source>
        <strain evidence="2 3">SAG 48.87</strain>
    </source>
</reference>
<feature type="compositionally biased region" description="Basic and acidic residues" evidence="1">
    <location>
        <begin position="14"/>
        <end position="48"/>
    </location>
</feature>
<dbReference type="GeneID" id="25735585"/>
<feature type="non-terminal residue" evidence="2">
    <location>
        <position position="1"/>
    </location>
</feature>
<protein>
    <submittedName>
        <fullName evidence="2">Uncharacterized protein</fullName>
    </submittedName>
</protein>
<gene>
    <name evidence="2" type="ORF">MNEG_2707</name>
</gene>
<evidence type="ECO:0000256" key="1">
    <source>
        <dbReference type="SAM" id="MobiDB-lite"/>
    </source>
</evidence>
<evidence type="ECO:0000313" key="2">
    <source>
        <dbReference type="EMBL" id="KIZ05258.1"/>
    </source>
</evidence>
<organism evidence="2 3">
    <name type="scientific">Monoraphidium neglectum</name>
    <dbReference type="NCBI Taxonomy" id="145388"/>
    <lineage>
        <taxon>Eukaryota</taxon>
        <taxon>Viridiplantae</taxon>
        <taxon>Chlorophyta</taxon>
        <taxon>core chlorophytes</taxon>
        <taxon>Chlorophyceae</taxon>
        <taxon>CS clade</taxon>
        <taxon>Sphaeropleales</taxon>
        <taxon>Selenastraceae</taxon>
        <taxon>Monoraphidium</taxon>
    </lineage>
</organism>
<dbReference type="KEGG" id="mng:MNEG_2707"/>
<dbReference type="EMBL" id="KK100534">
    <property type="protein sequence ID" value="KIZ05258.1"/>
    <property type="molecule type" value="Genomic_DNA"/>
</dbReference>